<accession>A0A154MWK2</accession>
<dbReference type="PROSITE" id="PS51257">
    <property type="entry name" value="PROKAR_LIPOPROTEIN"/>
    <property type="match status" value="1"/>
</dbReference>
<evidence type="ECO:0000313" key="2">
    <source>
        <dbReference type="EMBL" id="OKA07147.1"/>
    </source>
</evidence>
<dbReference type="PANTHER" id="PTHR43649">
    <property type="entry name" value="ARABINOSE-BINDING PROTEIN-RELATED"/>
    <property type="match status" value="1"/>
</dbReference>
<dbReference type="InterPro" id="IPR006059">
    <property type="entry name" value="SBP"/>
</dbReference>
<dbReference type="Proteomes" id="UP000186883">
    <property type="component" value="Unassembled WGS sequence"/>
</dbReference>
<evidence type="ECO:0000313" key="1">
    <source>
        <dbReference type="EMBL" id="KZB88681.1"/>
    </source>
</evidence>
<reference evidence="2 4" key="2">
    <citation type="submission" date="2016-11" db="EMBL/GenBank/DDBJ databases">
        <title>Genome sequencing of Amycolatopsis regifaucium.</title>
        <authorList>
            <person name="Mayilraj S."/>
            <person name="Kaur N."/>
        </authorList>
    </citation>
    <scope>NUCLEOTIDE SEQUENCE [LARGE SCALE GENOMIC DNA]</scope>
    <source>
        <strain evidence="2 4">GY080</strain>
    </source>
</reference>
<comment type="caution">
    <text evidence="1">The sequence shown here is derived from an EMBL/GenBank/DDBJ whole genome shotgun (WGS) entry which is preliminary data.</text>
</comment>
<evidence type="ECO:0000313" key="4">
    <source>
        <dbReference type="Proteomes" id="UP000186883"/>
    </source>
</evidence>
<proteinExistence type="predicted"/>
<dbReference type="RefSeq" id="WP_061982920.1">
    <property type="nucleotide sequence ID" value="NZ_FOPQ01000011.1"/>
</dbReference>
<reference evidence="1 3" key="1">
    <citation type="submission" date="2015-12" db="EMBL/GenBank/DDBJ databases">
        <title>Amycolatopsis regifaucium genome sequencing and assembly.</title>
        <authorList>
            <person name="Mayilraj S."/>
        </authorList>
    </citation>
    <scope>NUCLEOTIDE SEQUENCE [LARGE SCALE GENOMIC DNA]</scope>
    <source>
        <strain evidence="1 3">GY080</strain>
    </source>
</reference>
<dbReference type="AlphaFoldDB" id="A0A154MWK2"/>
<dbReference type="EMBL" id="LQCI01000001">
    <property type="protein sequence ID" value="KZB88681.1"/>
    <property type="molecule type" value="Genomic_DNA"/>
</dbReference>
<dbReference type="Pfam" id="PF01547">
    <property type="entry name" value="SBP_bac_1"/>
    <property type="match status" value="1"/>
</dbReference>
<dbReference type="Gene3D" id="3.40.190.10">
    <property type="entry name" value="Periplasmic binding protein-like II"/>
    <property type="match status" value="1"/>
</dbReference>
<dbReference type="SUPFAM" id="SSF53850">
    <property type="entry name" value="Periplasmic binding protein-like II"/>
    <property type="match status" value="1"/>
</dbReference>
<dbReference type="PANTHER" id="PTHR43649:SF12">
    <property type="entry name" value="DIACETYLCHITOBIOSE BINDING PROTEIN DASA"/>
    <property type="match status" value="1"/>
</dbReference>
<dbReference type="EMBL" id="LOBU02000013">
    <property type="protein sequence ID" value="OKA07147.1"/>
    <property type="molecule type" value="Genomic_DNA"/>
</dbReference>
<organism evidence="1 3">
    <name type="scientific">Amycolatopsis regifaucium</name>
    <dbReference type="NCBI Taxonomy" id="546365"/>
    <lineage>
        <taxon>Bacteria</taxon>
        <taxon>Bacillati</taxon>
        <taxon>Actinomycetota</taxon>
        <taxon>Actinomycetes</taxon>
        <taxon>Pseudonocardiales</taxon>
        <taxon>Pseudonocardiaceae</taxon>
        <taxon>Amycolatopsis</taxon>
    </lineage>
</organism>
<name>A0A154MWK2_9PSEU</name>
<dbReference type="OrthoDB" id="9795467at2"/>
<protein>
    <submittedName>
        <fullName evidence="1">Sugar ABC transporter substrate-binding protein</fullName>
    </submittedName>
</protein>
<dbReference type="InterPro" id="IPR050490">
    <property type="entry name" value="Bact_solute-bd_prot1"/>
</dbReference>
<dbReference type="Proteomes" id="UP000076321">
    <property type="component" value="Unassembled WGS sequence"/>
</dbReference>
<keyword evidence="4" id="KW-1185">Reference proteome</keyword>
<evidence type="ECO:0000313" key="3">
    <source>
        <dbReference type="Proteomes" id="UP000076321"/>
    </source>
</evidence>
<sequence>MPGGYARLRAGLLVTALAVSGCGGVSSTVETGGTTLVTMGFGAGDEIAKTRIELADKVIAPATVKVGGSAFDAQQFLAAVAAGNPPDIIYLDRQLLGTYAARDTLMPLGECVRDSQVKVAEFREAAVAEVTLRGQLYGLPESYNNRLIMVNDAVVRQAGADPAEVGTADRAKLAALTRSLTGRDGGGALTRIGFDPKLPEFLPLWARANGVTMLSEDGLKANLDDPRLIEILDYTVGLIEAQGGWGKLKAFRDTFDFFGAKNPFATGQLAAGPMDDWYLNVLANHSPQITLSVRPFTDQHGTPIDWVTGSAWAIPAASKHKKEACAWIATMTKSDSWIAAARARADARKAAGKPFTGVYTGNRVADEKIFGELVKLDDKPVFGNAVKAVLDAQKTAFSMPSSPAGAEFKAAWQDAVNRVLSGAQRPADALRQAQAEAQRALDLAAQPR</sequence>
<gene>
    <name evidence="2" type="ORF">ATP06_0214810</name>
    <name evidence="1" type="ORF">AVL48_00975</name>
</gene>